<evidence type="ECO:0000256" key="2">
    <source>
        <dbReference type="ARBA" id="ARBA00022737"/>
    </source>
</evidence>
<dbReference type="Gene3D" id="1.10.238.10">
    <property type="entry name" value="EF-hand"/>
    <property type="match status" value="1"/>
</dbReference>
<name>A0ABM0GIU0_SACKO</name>
<dbReference type="PROSITE" id="PS00018">
    <property type="entry name" value="EF_HAND_1"/>
    <property type="match status" value="1"/>
</dbReference>
<dbReference type="InterPro" id="IPR011992">
    <property type="entry name" value="EF-hand-dom_pair"/>
</dbReference>
<sequence length="161" mass="18564">MEDTTRIAIVVVAIVMCVLVAEGHSTGTGRMDANNKFHDPSVVRDKEHVKEHLKDVAGEMDESKMSDEELEFHYFKMHDFDNNTKLDGLEMLAALSHMMEHDLEDDGDLANEVKTRMGYYTEIIDKVLEEDDFNNDGYLTYLEYVVARRRDEKSQQKNADL</sequence>
<dbReference type="SUPFAM" id="SSF47473">
    <property type="entry name" value="EF-hand"/>
    <property type="match status" value="1"/>
</dbReference>
<feature type="signal peptide" evidence="4">
    <location>
        <begin position="1"/>
        <end position="23"/>
    </location>
</feature>
<evidence type="ECO:0000313" key="7">
    <source>
        <dbReference type="RefSeq" id="XP_002730789.1"/>
    </source>
</evidence>
<accession>A0ABM0GIU0</accession>
<dbReference type="RefSeq" id="XP_002730789.1">
    <property type="nucleotide sequence ID" value="XM_002730743.2"/>
</dbReference>
<keyword evidence="3" id="KW-0106">Calcium</keyword>
<evidence type="ECO:0000256" key="4">
    <source>
        <dbReference type="SAM" id="SignalP"/>
    </source>
</evidence>
<dbReference type="InterPro" id="IPR018247">
    <property type="entry name" value="EF_Hand_1_Ca_BS"/>
</dbReference>
<feature type="domain" description="EF-hand" evidence="5">
    <location>
        <begin position="66"/>
        <end position="101"/>
    </location>
</feature>
<dbReference type="Proteomes" id="UP000694865">
    <property type="component" value="Unplaced"/>
</dbReference>
<dbReference type="PANTHER" id="PTHR23104">
    <property type="entry name" value="MULTIPLE COAGULATION FACTOR DEFICIENCY PROTEIN 2 NEURAL STEM CELL DERIVED NEURONAL SURVIVAL PROTEIN"/>
    <property type="match status" value="1"/>
</dbReference>
<evidence type="ECO:0000256" key="1">
    <source>
        <dbReference type="ARBA" id="ARBA00022729"/>
    </source>
</evidence>
<dbReference type="PANTHER" id="PTHR23104:SF1">
    <property type="entry name" value="EF-HAND DOMAIN-CONTAINING PROTEIN"/>
    <property type="match status" value="1"/>
</dbReference>
<gene>
    <name evidence="7" type="primary">LOC100373902</name>
</gene>
<dbReference type="InterPro" id="IPR052110">
    <property type="entry name" value="MCFD2-like"/>
</dbReference>
<dbReference type="GeneID" id="100373902"/>
<feature type="chain" id="PRO_5046414254" evidence="4">
    <location>
        <begin position="24"/>
        <end position="161"/>
    </location>
</feature>
<reference evidence="7" key="1">
    <citation type="submission" date="2025-08" db="UniProtKB">
        <authorList>
            <consortium name="RefSeq"/>
        </authorList>
    </citation>
    <scope>IDENTIFICATION</scope>
    <source>
        <tissue evidence="7">Testes</tissue>
    </source>
</reference>
<keyword evidence="2" id="KW-0677">Repeat</keyword>
<protein>
    <submittedName>
        <fullName evidence="7">Multiple coagulation factor deficiency protein 2 homolog</fullName>
    </submittedName>
</protein>
<proteinExistence type="predicted"/>
<keyword evidence="1 4" id="KW-0732">Signal</keyword>
<evidence type="ECO:0000313" key="6">
    <source>
        <dbReference type="Proteomes" id="UP000694865"/>
    </source>
</evidence>
<dbReference type="InterPro" id="IPR002048">
    <property type="entry name" value="EF_hand_dom"/>
</dbReference>
<evidence type="ECO:0000256" key="3">
    <source>
        <dbReference type="ARBA" id="ARBA00022837"/>
    </source>
</evidence>
<keyword evidence="6" id="KW-1185">Reference proteome</keyword>
<organism evidence="6 7">
    <name type="scientific">Saccoglossus kowalevskii</name>
    <name type="common">Acorn worm</name>
    <dbReference type="NCBI Taxonomy" id="10224"/>
    <lineage>
        <taxon>Eukaryota</taxon>
        <taxon>Metazoa</taxon>
        <taxon>Hemichordata</taxon>
        <taxon>Enteropneusta</taxon>
        <taxon>Harrimaniidae</taxon>
        <taxon>Saccoglossus</taxon>
    </lineage>
</organism>
<dbReference type="PROSITE" id="PS50222">
    <property type="entry name" value="EF_HAND_2"/>
    <property type="match status" value="1"/>
</dbReference>
<evidence type="ECO:0000259" key="5">
    <source>
        <dbReference type="PROSITE" id="PS50222"/>
    </source>
</evidence>